<keyword evidence="3" id="KW-0238">DNA-binding</keyword>
<name>A0ABN3V1R3_9PSEU</name>
<evidence type="ECO:0000256" key="2">
    <source>
        <dbReference type="ARBA" id="ARBA00023015"/>
    </source>
</evidence>
<dbReference type="InterPro" id="IPR000847">
    <property type="entry name" value="LysR_HTH_N"/>
</dbReference>
<keyword evidence="7" id="KW-1185">Reference proteome</keyword>
<keyword evidence="4" id="KW-0804">Transcription</keyword>
<reference evidence="6 7" key="1">
    <citation type="journal article" date="2019" name="Int. J. Syst. Evol. Microbiol.">
        <title>The Global Catalogue of Microorganisms (GCM) 10K type strain sequencing project: providing services to taxonomists for standard genome sequencing and annotation.</title>
        <authorList>
            <consortium name="The Broad Institute Genomics Platform"/>
            <consortium name="The Broad Institute Genome Sequencing Center for Infectious Disease"/>
            <person name="Wu L."/>
            <person name="Ma J."/>
        </authorList>
    </citation>
    <scope>NUCLEOTIDE SEQUENCE [LARGE SCALE GENOMIC DNA]</scope>
    <source>
        <strain evidence="6 7">JCM 9383</strain>
    </source>
</reference>
<evidence type="ECO:0000313" key="6">
    <source>
        <dbReference type="EMBL" id="GAA2774428.1"/>
    </source>
</evidence>
<dbReference type="PROSITE" id="PS50931">
    <property type="entry name" value="HTH_LYSR"/>
    <property type="match status" value="1"/>
</dbReference>
<dbReference type="Proteomes" id="UP001500979">
    <property type="component" value="Unassembled WGS sequence"/>
</dbReference>
<evidence type="ECO:0000256" key="3">
    <source>
        <dbReference type="ARBA" id="ARBA00023125"/>
    </source>
</evidence>
<comment type="similarity">
    <text evidence="1">Belongs to the LysR transcriptional regulatory family.</text>
</comment>
<dbReference type="Gene3D" id="1.10.10.10">
    <property type="entry name" value="Winged helix-like DNA-binding domain superfamily/Winged helix DNA-binding domain"/>
    <property type="match status" value="1"/>
</dbReference>
<dbReference type="SUPFAM" id="SSF46785">
    <property type="entry name" value="Winged helix' DNA-binding domain"/>
    <property type="match status" value="1"/>
</dbReference>
<dbReference type="Pfam" id="PF03466">
    <property type="entry name" value="LysR_substrate"/>
    <property type="match status" value="1"/>
</dbReference>
<gene>
    <name evidence="6" type="ORF">GCM10010470_02970</name>
</gene>
<dbReference type="Gene3D" id="3.40.190.290">
    <property type="match status" value="1"/>
</dbReference>
<feature type="domain" description="HTH lysR-type" evidence="5">
    <location>
        <begin position="1"/>
        <end position="58"/>
    </location>
</feature>
<dbReference type="RefSeq" id="WP_344677469.1">
    <property type="nucleotide sequence ID" value="NZ_BAAAUX010000001.1"/>
</dbReference>
<dbReference type="PANTHER" id="PTHR30346:SF0">
    <property type="entry name" value="HCA OPERON TRANSCRIPTIONAL ACTIVATOR HCAR"/>
    <property type="match status" value="1"/>
</dbReference>
<dbReference type="Pfam" id="PF00126">
    <property type="entry name" value="HTH_1"/>
    <property type="match status" value="1"/>
</dbReference>
<dbReference type="SUPFAM" id="SSF53850">
    <property type="entry name" value="Periplasmic binding protein-like II"/>
    <property type="match status" value="1"/>
</dbReference>
<dbReference type="InterPro" id="IPR036388">
    <property type="entry name" value="WH-like_DNA-bd_sf"/>
</dbReference>
<proteinExistence type="inferred from homology"/>
<evidence type="ECO:0000313" key="7">
    <source>
        <dbReference type="Proteomes" id="UP001500979"/>
    </source>
</evidence>
<dbReference type="PANTHER" id="PTHR30346">
    <property type="entry name" value="TRANSCRIPTIONAL DUAL REGULATOR HCAR-RELATED"/>
    <property type="match status" value="1"/>
</dbReference>
<dbReference type="InterPro" id="IPR005119">
    <property type="entry name" value="LysR_subst-bd"/>
</dbReference>
<dbReference type="CDD" id="cd05466">
    <property type="entry name" value="PBP2_LTTR_substrate"/>
    <property type="match status" value="1"/>
</dbReference>
<organism evidence="6 7">
    <name type="scientific">Saccharopolyspora taberi</name>
    <dbReference type="NCBI Taxonomy" id="60895"/>
    <lineage>
        <taxon>Bacteria</taxon>
        <taxon>Bacillati</taxon>
        <taxon>Actinomycetota</taxon>
        <taxon>Actinomycetes</taxon>
        <taxon>Pseudonocardiales</taxon>
        <taxon>Pseudonocardiaceae</taxon>
        <taxon>Saccharopolyspora</taxon>
    </lineage>
</organism>
<evidence type="ECO:0000259" key="5">
    <source>
        <dbReference type="PROSITE" id="PS50931"/>
    </source>
</evidence>
<dbReference type="InterPro" id="IPR036390">
    <property type="entry name" value="WH_DNA-bd_sf"/>
</dbReference>
<accession>A0ABN3V1R3</accession>
<protein>
    <submittedName>
        <fullName evidence="6">LysR family transcriptional regulator</fullName>
    </submittedName>
</protein>
<comment type="caution">
    <text evidence="6">The sequence shown here is derived from an EMBL/GenBank/DDBJ whole genome shotgun (WGS) entry which is preliminary data.</text>
</comment>
<dbReference type="PRINTS" id="PR00039">
    <property type="entry name" value="HTHLYSR"/>
</dbReference>
<evidence type="ECO:0000256" key="1">
    <source>
        <dbReference type="ARBA" id="ARBA00009437"/>
    </source>
</evidence>
<dbReference type="EMBL" id="BAAAUX010000001">
    <property type="protein sequence ID" value="GAA2774428.1"/>
    <property type="molecule type" value="Genomic_DNA"/>
</dbReference>
<sequence length="299" mass="32946">MEIFHLRYFVAVAENLSFSRAARGLHMATSPLSRRVRDLEDELGTALFERDSHSVRLTDAGSALLPIAKDVLGRFDDIPWRLREKSSSRQLTVYIGIPPGLHSRMREKLKELERAVAPDYEIKRWPGGTGELLNAVQRGELGLALVRLPVHAEGVDVLEVMREPLGAVVPSAEFAGRESVSLTELLDHTYVLPAPGMVPTYFEQLKVRLAAAGIRKTITLNSGDYAATTEIISNGSAFSISMLDPGSSMQRYRTEATTVLPFADFDPALATGLIWRRDRAGSDLAALVERAREILPEPA</sequence>
<evidence type="ECO:0000256" key="4">
    <source>
        <dbReference type="ARBA" id="ARBA00023163"/>
    </source>
</evidence>
<keyword evidence="2" id="KW-0805">Transcription regulation</keyword>